<evidence type="ECO:0000313" key="1">
    <source>
        <dbReference type="EMBL" id="QJA62287.1"/>
    </source>
</evidence>
<reference evidence="2" key="1">
    <citation type="submission" date="2020-03" db="EMBL/GenBank/DDBJ databases">
        <title>The deep terrestrial virosphere.</title>
        <authorList>
            <person name="Holmfeldt K."/>
            <person name="Nilsson E."/>
            <person name="Simone D."/>
            <person name="Lopez-Fernandez M."/>
            <person name="Wu X."/>
            <person name="de Brujin I."/>
            <person name="Lundin D."/>
            <person name="Andersson A."/>
            <person name="Bertilsson S."/>
            <person name="Dopson M."/>
        </authorList>
    </citation>
    <scope>NUCLEOTIDE SEQUENCE</scope>
    <source>
        <strain evidence="2">MM415A01172</strain>
        <strain evidence="1">MM415B00797</strain>
    </source>
</reference>
<name>A0A6M3K850_9ZZZZ</name>
<accession>A0A6M3K850</accession>
<dbReference type="AlphaFoldDB" id="A0A6M3K850"/>
<protein>
    <submittedName>
        <fullName evidence="2">Uncharacterized protein</fullName>
    </submittedName>
</protein>
<sequence length="73" mass="8235">MAARVNPAWILEMRKTADDRKEIDATLSFNAAAQELIKILVLRDIPFKIYNLGAGVKRITTDTDVCPCCKRKL</sequence>
<evidence type="ECO:0000313" key="2">
    <source>
        <dbReference type="EMBL" id="QJA77967.1"/>
    </source>
</evidence>
<dbReference type="EMBL" id="MT142313">
    <property type="protein sequence ID" value="QJA77967.1"/>
    <property type="molecule type" value="Genomic_DNA"/>
</dbReference>
<organism evidence="2">
    <name type="scientific">viral metagenome</name>
    <dbReference type="NCBI Taxonomy" id="1070528"/>
    <lineage>
        <taxon>unclassified sequences</taxon>
        <taxon>metagenomes</taxon>
        <taxon>organismal metagenomes</taxon>
    </lineage>
</organism>
<dbReference type="EMBL" id="MT141467">
    <property type="protein sequence ID" value="QJA62287.1"/>
    <property type="molecule type" value="Genomic_DNA"/>
</dbReference>
<proteinExistence type="predicted"/>
<gene>
    <name evidence="2" type="ORF">MM415A01172_0002</name>
    <name evidence="1" type="ORF">MM415B00797_0002</name>
</gene>